<dbReference type="Proteomes" id="UP000076532">
    <property type="component" value="Unassembled WGS sequence"/>
</dbReference>
<feature type="non-terminal residue" evidence="3">
    <location>
        <position position="177"/>
    </location>
</feature>
<sequence length="177" mass="20385">MSSIPPYSYASPQEPAPIHSNEDQEHYEPEPYAPQTYSPPPGPPLHNPYGEKDTEKQKLYAPQPQHYNPYGGDQEKQESSFDPNALAPQYQYGGLEWERGRARTPSPTPSETEALKEKKLFDWRKTFSLQRANWIRLGLFILILVLVIIYTALQAEIIKALQPAAIWCHEYVFFDLH</sequence>
<feature type="compositionally biased region" description="Basic and acidic residues" evidence="1">
    <location>
        <begin position="20"/>
        <end position="29"/>
    </location>
</feature>
<dbReference type="STRING" id="436010.A0A167SQ25"/>
<feature type="transmembrane region" description="Helical" evidence="2">
    <location>
        <begin position="134"/>
        <end position="153"/>
    </location>
</feature>
<name>A0A167SQ25_9AGAM</name>
<feature type="region of interest" description="Disordered" evidence="1">
    <location>
        <begin position="1"/>
        <end position="87"/>
    </location>
</feature>
<reference evidence="3 4" key="1">
    <citation type="journal article" date="2016" name="Mol. Biol. Evol.">
        <title>Comparative Genomics of Early-Diverging Mushroom-Forming Fungi Provides Insights into the Origins of Lignocellulose Decay Capabilities.</title>
        <authorList>
            <person name="Nagy L.G."/>
            <person name="Riley R."/>
            <person name="Tritt A."/>
            <person name="Adam C."/>
            <person name="Daum C."/>
            <person name="Floudas D."/>
            <person name="Sun H."/>
            <person name="Yadav J.S."/>
            <person name="Pangilinan J."/>
            <person name="Larsson K.H."/>
            <person name="Matsuura K."/>
            <person name="Barry K."/>
            <person name="Labutti K."/>
            <person name="Kuo R."/>
            <person name="Ohm R.A."/>
            <person name="Bhattacharya S.S."/>
            <person name="Shirouzu T."/>
            <person name="Yoshinaga Y."/>
            <person name="Martin F.M."/>
            <person name="Grigoriev I.V."/>
            <person name="Hibbett D.S."/>
        </authorList>
    </citation>
    <scope>NUCLEOTIDE SEQUENCE [LARGE SCALE GENOMIC DNA]</scope>
    <source>
        <strain evidence="3 4">CBS 109695</strain>
    </source>
</reference>
<keyword evidence="2" id="KW-1133">Transmembrane helix</keyword>
<keyword evidence="2" id="KW-0472">Membrane</keyword>
<proteinExistence type="predicted"/>
<accession>A0A167SQ25</accession>
<evidence type="ECO:0000313" key="3">
    <source>
        <dbReference type="EMBL" id="KZP02131.1"/>
    </source>
</evidence>
<protein>
    <submittedName>
        <fullName evidence="3">Uncharacterized protein</fullName>
    </submittedName>
</protein>
<keyword evidence="4" id="KW-1185">Reference proteome</keyword>
<evidence type="ECO:0000256" key="2">
    <source>
        <dbReference type="SAM" id="Phobius"/>
    </source>
</evidence>
<evidence type="ECO:0000256" key="1">
    <source>
        <dbReference type="SAM" id="MobiDB-lite"/>
    </source>
</evidence>
<organism evidence="3 4">
    <name type="scientific">Athelia psychrophila</name>
    <dbReference type="NCBI Taxonomy" id="1759441"/>
    <lineage>
        <taxon>Eukaryota</taxon>
        <taxon>Fungi</taxon>
        <taxon>Dikarya</taxon>
        <taxon>Basidiomycota</taxon>
        <taxon>Agaricomycotina</taxon>
        <taxon>Agaricomycetes</taxon>
        <taxon>Agaricomycetidae</taxon>
        <taxon>Atheliales</taxon>
        <taxon>Atheliaceae</taxon>
        <taxon>Athelia</taxon>
    </lineage>
</organism>
<gene>
    <name evidence="3" type="ORF">FIBSPDRAFT_981780</name>
</gene>
<dbReference type="EMBL" id="KV418950">
    <property type="protein sequence ID" value="KZP02131.1"/>
    <property type="molecule type" value="Genomic_DNA"/>
</dbReference>
<dbReference type="AlphaFoldDB" id="A0A167SQ25"/>
<feature type="compositionally biased region" description="Pro residues" evidence="1">
    <location>
        <begin position="37"/>
        <end position="46"/>
    </location>
</feature>
<evidence type="ECO:0000313" key="4">
    <source>
        <dbReference type="Proteomes" id="UP000076532"/>
    </source>
</evidence>
<feature type="compositionally biased region" description="Basic and acidic residues" evidence="1">
    <location>
        <begin position="49"/>
        <end position="58"/>
    </location>
</feature>
<keyword evidence="2" id="KW-0812">Transmembrane</keyword>